<gene>
    <name evidence="2" type="ORF">K457DRAFT_1833380</name>
</gene>
<dbReference type="InterPro" id="IPR004875">
    <property type="entry name" value="DDE_SF_endonuclease_dom"/>
</dbReference>
<proteinExistence type="predicted"/>
<dbReference type="Pfam" id="PF03184">
    <property type="entry name" value="DDE_1"/>
    <property type="match status" value="1"/>
</dbReference>
<dbReference type="Proteomes" id="UP000078512">
    <property type="component" value="Unassembled WGS sequence"/>
</dbReference>
<feature type="domain" description="DDE-1" evidence="1">
    <location>
        <begin position="1"/>
        <end position="117"/>
    </location>
</feature>
<keyword evidence="3" id="KW-1185">Reference proteome</keyword>
<organism evidence="2 3">
    <name type="scientific">Linnemannia elongata AG-77</name>
    <dbReference type="NCBI Taxonomy" id="1314771"/>
    <lineage>
        <taxon>Eukaryota</taxon>
        <taxon>Fungi</taxon>
        <taxon>Fungi incertae sedis</taxon>
        <taxon>Mucoromycota</taxon>
        <taxon>Mortierellomycotina</taxon>
        <taxon>Mortierellomycetes</taxon>
        <taxon>Mortierellales</taxon>
        <taxon>Mortierellaceae</taxon>
        <taxon>Linnemannia</taxon>
    </lineage>
</organism>
<reference evidence="2 3" key="1">
    <citation type="submission" date="2016-05" db="EMBL/GenBank/DDBJ databases">
        <title>Genome sequencing reveals origins of a unique bacterial endosymbiosis in the earliest lineages of terrestrial Fungi.</title>
        <authorList>
            <consortium name="DOE Joint Genome Institute"/>
            <person name="Uehling J."/>
            <person name="Gryganskyi A."/>
            <person name="Hameed K."/>
            <person name="Tschaplinski T."/>
            <person name="Misztal P."/>
            <person name="Wu S."/>
            <person name="Desiro A."/>
            <person name="Vande Pol N."/>
            <person name="Du Z.-Y."/>
            <person name="Zienkiewicz A."/>
            <person name="Zienkiewicz K."/>
            <person name="Morin E."/>
            <person name="Tisserant E."/>
            <person name="Splivallo R."/>
            <person name="Hainaut M."/>
            <person name="Henrissat B."/>
            <person name="Ohm R."/>
            <person name="Kuo A."/>
            <person name="Yan J."/>
            <person name="Lipzen A."/>
            <person name="Nolan M."/>
            <person name="Labutti K."/>
            <person name="Barry K."/>
            <person name="Goldstein A."/>
            <person name="Labbe J."/>
            <person name="Schadt C."/>
            <person name="Tuskan G."/>
            <person name="Grigoriev I."/>
            <person name="Martin F."/>
            <person name="Vilgalys R."/>
            <person name="Bonito G."/>
        </authorList>
    </citation>
    <scope>NUCLEOTIDE SEQUENCE [LARGE SCALE GENOMIC DNA]</scope>
    <source>
        <strain evidence="2 3">AG-77</strain>
    </source>
</reference>
<evidence type="ECO:0000259" key="1">
    <source>
        <dbReference type="Pfam" id="PF03184"/>
    </source>
</evidence>
<protein>
    <recommendedName>
        <fullName evidence="1">DDE-1 domain-containing protein</fullName>
    </recommendedName>
</protein>
<dbReference type="GO" id="GO:0003676">
    <property type="term" value="F:nucleic acid binding"/>
    <property type="evidence" value="ECO:0007669"/>
    <property type="project" value="InterPro"/>
</dbReference>
<name>A0A197JVC9_9FUNG</name>
<dbReference type="EMBL" id="KV442050">
    <property type="protein sequence ID" value="OAQ28249.1"/>
    <property type="molecule type" value="Genomic_DNA"/>
</dbReference>
<evidence type="ECO:0000313" key="2">
    <source>
        <dbReference type="EMBL" id="OAQ28249.1"/>
    </source>
</evidence>
<dbReference type="AlphaFoldDB" id="A0A197JVC9"/>
<evidence type="ECO:0000313" key="3">
    <source>
        <dbReference type="Proteomes" id="UP000078512"/>
    </source>
</evidence>
<accession>A0A197JVC9</accession>
<dbReference type="OrthoDB" id="9909311at2759"/>
<sequence length="289" mass="33443">MTAHIFSHWLQRFDRDMGQQGRCIALMYNHTSITSDCQNLRLKNITLVRLPLGPRLHVQALELHVDRYFKFHYCKDMLEATKPELGVTAPPIPETDLWPLLATSWDKVEPSCIRVGFRNSEIMTYDRSWELDALGLECDNDMFTLWEGLENRYSWWVEMPGRYQALDYLDILFSEGPTAPTLEAVQETLDSGEYKDLFFDRREEGLVLVGDDYGIVEDAPWPATEKSVIKEGHWGAEDKERYLSCLEKLSGFGTGMLRDKIQATPELRKRLFDIHQALDSLTGCIEQEQ</sequence>